<dbReference type="PANTHER" id="PTHR43283:SF11">
    <property type="entry name" value="BETA-LACTAMASE-RELATED DOMAIN-CONTAINING PROTEIN"/>
    <property type="match status" value="1"/>
</dbReference>
<evidence type="ECO:0000313" key="4">
    <source>
        <dbReference type="Proteomes" id="UP000305709"/>
    </source>
</evidence>
<dbReference type="Pfam" id="PF00144">
    <property type="entry name" value="Beta-lactamase"/>
    <property type="match status" value="1"/>
</dbReference>
<dbReference type="GO" id="GO:0016787">
    <property type="term" value="F:hydrolase activity"/>
    <property type="evidence" value="ECO:0007669"/>
    <property type="project" value="UniProtKB-KW"/>
</dbReference>
<dbReference type="InterPro" id="IPR012338">
    <property type="entry name" value="Beta-lactam/transpept-like"/>
</dbReference>
<dbReference type="InterPro" id="IPR001466">
    <property type="entry name" value="Beta-lactam-related"/>
</dbReference>
<protein>
    <submittedName>
        <fullName evidence="3">Beta-lactamase family protein</fullName>
    </submittedName>
</protein>
<accession>A0A5C4N976</accession>
<dbReference type="EMBL" id="VDFV01000057">
    <property type="protein sequence ID" value="TNC62457.1"/>
    <property type="molecule type" value="Genomic_DNA"/>
</dbReference>
<dbReference type="AlphaFoldDB" id="A0A5C4N976"/>
<evidence type="ECO:0000259" key="2">
    <source>
        <dbReference type="Pfam" id="PF00144"/>
    </source>
</evidence>
<dbReference type="SUPFAM" id="SSF56601">
    <property type="entry name" value="beta-lactamase/transpeptidase-like"/>
    <property type="match status" value="1"/>
</dbReference>
<organism evidence="3 4">
    <name type="scientific">Rubellimicrobium roseum</name>
    <dbReference type="NCBI Taxonomy" id="687525"/>
    <lineage>
        <taxon>Bacteria</taxon>
        <taxon>Pseudomonadati</taxon>
        <taxon>Pseudomonadota</taxon>
        <taxon>Alphaproteobacteria</taxon>
        <taxon>Rhodobacterales</taxon>
        <taxon>Roseobacteraceae</taxon>
        <taxon>Rubellimicrobium</taxon>
    </lineage>
</organism>
<name>A0A5C4N976_9RHOB</name>
<dbReference type="RefSeq" id="WP_139083504.1">
    <property type="nucleotide sequence ID" value="NZ_VDFV01000057.1"/>
</dbReference>
<sequence>MLESLLSTLAPPFAAAGLALQRADDPPEFHAATAPGIEMGPDTLWRAASLSKMVTARTLEAVSGPEVWRREAGEALGWPLRHPRWPGAPVTLGQIASHSSGLTDTAGYAVPAGRTLEDWLAEKGLAAWLPHLPGTFLHYCNLGFVLLAAAVERLGGERFDLLARRHVLDPLRIEGGFAWSGVAPERRTDRLPALRRGPGCFAPQIDDKVAAEGLSGPDGTAPTLLPLGLNPAPLSPQGGLRLSLRGALALARSLESKRPQRLWTPSMGPGDYGDGFLESTGAGLLIFDDPAFYPRPLIGHFANAYGLLAGAWHDRLRGASFAYVLNGLPEGDEDDAWHPEERLIFDAVARAL</sequence>
<feature type="domain" description="Beta-lactamase-related" evidence="2">
    <location>
        <begin position="31"/>
        <end position="337"/>
    </location>
</feature>
<dbReference type="OrthoDB" id="119951at2"/>
<keyword evidence="4" id="KW-1185">Reference proteome</keyword>
<dbReference type="Proteomes" id="UP000305709">
    <property type="component" value="Unassembled WGS sequence"/>
</dbReference>
<keyword evidence="1" id="KW-0378">Hydrolase</keyword>
<dbReference type="InterPro" id="IPR050789">
    <property type="entry name" value="Diverse_Enzym_Activities"/>
</dbReference>
<evidence type="ECO:0000313" key="3">
    <source>
        <dbReference type="EMBL" id="TNC62457.1"/>
    </source>
</evidence>
<comment type="caution">
    <text evidence="3">The sequence shown here is derived from an EMBL/GenBank/DDBJ whole genome shotgun (WGS) entry which is preliminary data.</text>
</comment>
<reference evidence="3 4" key="1">
    <citation type="submission" date="2019-06" db="EMBL/GenBank/DDBJ databases">
        <authorList>
            <person name="Jiang L."/>
        </authorList>
    </citation>
    <scope>NUCLEOTIDE SEQUENCE [LARGE SCALE GENOMIC DNA]</scope>
    <source>
        <strain evidence="3 4">YIM 48858</strain>
    </source>
</reference>
<dbReference type="Gene3D" id="3.40.710.10">
    <property type="entry name" value="DD-peptidase/beta-lactamase superfamily"/>
    <property type="match status" value="1"/>
</dbReference>
<proteinExistence type="predicted"/>
<evidence type="ECO:0000256" key="1">
    <source>
        <dbReference type="ARBA" id="ARBA00022801"/>
    </source>
</evidence>
<dbReference type="PANTHER" id="PTHR43283">
    <property type="entry name" value="BETA-LACTAMASE-RELATED"/>
    <property type="match status" value="1"/>
</dbReference>
<gene>
    <name evidence="3" type="ORF">FHG71_20205</name>
</gene>